<comment type="caution">
    <text evidence="7">The sequence shown here is derived from an EMBL/GenBank/DDBJ whole genome shotgun (WGS) entry which is preliminary data.</text>
</comment>
<keyword evidence="2" id="KW-1003">Cell membrane</keyword>
<keyword evidence="4 6" id="KW-1133">Transmembrane helix</keyword>
<dbReference type="CDD" id="cd06581">
    <property type="entry name" value="TM_PBP1_LivM_like"/>
    <property type="match status" value="1"/>
</dbReference>
<dbReference type="Proteomes" id="UP001169006">
    <property type="component" value="Unassembled WGS sequence"/>
</dbReference>
<keyword evidence="8" id="KW-1185">Reference proteome</keyword>
<dbReference type="InterPro" id="IPR043428">
    <property type="entry name" value="LivM-like"/>
</dbReference>
<evidence type="ECO:0000256" key="3">
    <source>
        <dbReference type="ARBA" id="ARBA00022692"/>
    </source>
</evidence>
<name>A0ABT8SZJ1_9HYPH</name>
<gene>
    <name evidence="7" type="ORF">Q2T52_15030</name>
</gene>
<dbReference type="PANTHER" id="PTHR30482:SF10">
    <property type="entry name" value="HIGH-AFFINITY BRANCHED-CHAIN AMINO ACID TRANSPORT PROTEIN BRAE"/>
    <property type="match status" value="1"/>
</dbReference>
<evidence type="ECO:0000313" key="7">
    <source>
        <dbReference type="EMBL" id="MDO1583401.1"/>
    </source>
</evidence>
<feature type="transmembrane region" description="Helical" evidence="6">
    <location>
        <begin position="84"/>
        <end position="103"/>
    </location>
</feature>
<comment type="subcellular location">
    <subcellularLocation>
        <location evidence="1">Cell membrane</location>
        <topology evidence="1">Multi-pass membrane protein</topology>
    </subcellularLocation>
</comment>
<feature type="transmembrane region" description="Helical" evidence="6">
    <location>
        <begin position="263"/>
        <end position="279"/>
    </location>
</feature>
<protein>
    <submittedName>
        <fullName evidence="7">Branched-chain amino acid ABC transporter permease</fullName>
    </submittedName>
</protein>
<sequence length="309" mass="32067">MSGYMTGILTVLSINIIMAYAIFLPAAAGQLNLGGAGFQALGAYATAFLSAKYGTPSWATIPAAMLVGGLVGGVLAFPLLRTKGVYLVLATFALAEVIAGAILNTTALGGAMGLSVPDYVGANVPMIAAACVTLFVFYLMATRFGLVMRAAHDDDVVTDLLGANVRAIRVVAFALGGALAGLSGALYALAFSFVDISTFNATISIYVLLYVLLGGTQTAFGPILGATFFTLLPEVLRSVLPQVKAFLAGIFGQTGAIAPPDESWRFIILGLLTVLMMIFRPEGLVTRTFIERLKGALRGQGARRKGAVA</sequence>
<feature type="transmembrane region" description="Helical" evidence="6">
    <location>
        <begin position="6"/>
        <end position="24"/>
    </location>
</feature>
<dbReference type="EMBL" id="JAUKWQ010000004">
    <property type="protein sequence ID" value="MDO1583401.1"/>
    <property type="molecule type" value="Genomic_DNA"/>
</dbReference>
<accession>A0ABT8SZJ1</accession>
<feature type="transmembrane region" description="Helical" evidence="6">
    <location>
        <begin position="170"/>
        <end position="193"/>
    </location>
</feature>
<reference evidence="7" key="2">
    <citation type="submission" date="2023-07" db="EMBL/GenBank/DDBJ databases">
        <authorList>
            <person name="Sun H."/>
        </authorList>
    </citation>
    <scope>NUCLEOTIDE SEQUENCE</scope>
    <source>
        <strain evidence="7">05753</strain>
    </source>
</reference>
<evidence type="ECO:0000256" key="2">
    <source>
        <dbReference type="ARBA" id="ARBA00022475"/>
    </source>
</evidence>
<keyword evidence="3 6" id="KW-0812">Transmembrane</keyword>
<proteinExistence type="predicted"/>
<dbReference type="InterPro" id="IPR001851">
    <property type="entry name" value="ABC_transp_permease"/>
</dbReference>
<organism evidence="7 8">
    <name type="scientific">Rhizobium oryzicola</name>
    <dbReference type="NCBI Taxonomy" id="1232668"/>
    <lineage>
        <taxon>Bacteria</taxon>
        <taxon>Pseudomonadati</taxon>
        <taxon>Pseudomonadota</taxon>
        <taxon>Alphaproteobacteria</taxon>
        <taxon>Hyphomicrobiales</taxon>
        <taxon>Rhizobiaceae</taxon>
        <taxon>Rhizobium/Agrobacterium group</taxon>
        <taxon>Rhizobium</taxon>
    </lineage>
</organism>
<evidence type="ECO:0000256" key="6">
    <source>
        <dbReference type="SAM" id="Phobius"/>
    </source>
</evidence>
<dbReference type="Pfam" id="PF02653">
    <property type="entry name" value="BPD_transp_2"/>
    <property type="match status" value="1"/>
</dbReference>
<keyword evidence="5 6" id="KW-0472">Membrane</keyword>
<feature type="transmembrane region" description="Helical" evidence="6">
    <location>
        <begin position="123"/>
        <end position="141"/>
    </location>
</feature>
<evidence type="ECO:0000256" key="4">
    <source>
        <dbReference type="ARBA" id="ARBA00022989"/>
    </source>
</evidence>
<feature type="transmembrane region" description="Helical" evidence="6">
    <location>
        <begin position="205"/>
        <end position="232"/>
    </location>
</feature>
<evidence type="ECO:0000256" key="5">
    <source>
        <dbReference type="ARBA" id="ARBA00023136"/>
    </source>
</evidence>
<feature type="transmembrane region" description="Helical" evidence="6">
    <location>
        <begin position="57"/>
        <end position="77"/>
    </location>
</feature>
<dbReference type="PANTHER" id="PTHR30482">
    <property type="entry name" value="HIGH-AFFINITY BRANCHED-CHAIN AMINO ACID TRANSPORT SYSTEM PERMEASE"/>
    <property type="match status" value="1"/>
</dbReference>
<evidence type="ECO:0000313" key="8">
    <source>
        <dbReference type="Proteomes" id="UP001169006"/>
    </source>
</evidence>
<reference evidence="7" key="1">
    <citation type="journal article" date="2015" name="Int. J. Syst. Evol. Microbiol.">
        <title>Rhizobium oryzicola sp. nov., potential plant-growth-promoting endophytic bacteria isolated from rice roots.</title>
        <authorList>
            <person name="Zhang X.X."/>
            <person name="Gao J.S."/>
            <person name="Cao Y.H."/>
            <person name="Sheirdil R.A."/>
            <person name="Wang X.C."/>
            <person name="Zhang L."/>
        </authorList>
    </citation>
    <scope>NUCLEOTIDE SEQUENCE</scope>
    <source>
        <strain evidence="7">05753</strain>
    </source>
</reference>
<feature type="transmembrane region" description="Helical" evidence="6">
    <location>
        <begin position="239"/>
        <end position="257"/>
    </location>
</feature>
<dbReference type="RefSeq" id="WP_302077586.1">
    <property type="nucleotide sequence ID" value="NZ_JAUKWQ010000004.1"/>
</dbReference>
<evidence type="ECO:0000256" key="1">
    <source>
        <dbReference type="ARBA" id="ARBA00004651"/>
    </source>
</evidence>